<protein>
    <submittedName>
        <fullName evidence="1">Uncharacterized protein</fullName>
    </submittedName>
</protein>
<gene>
    <name evidence="1" type="ORF">SACC_15220</name>
</gene>
<evidence type="ECO:0000313" key="1">
    <source>
        <dbReference type="EMBL" id="BDB98505.1"/>
    </source>
</evidence>
<organism evidence="1 2">
    <name type="scientific">Saccharolobus caldissimus</name>
    <dbReference type="NCBI Taxonomy" id="1702097"/>
    <lineage>
        <taxon>Archaea</taxon>
        <taxon>Thermoproteota</taxon>
        <taxon>Thermoprotei</taxon>
        <taxon>Sulfolobales</taxon>
        <taxon>Sulfolobaceae</taxon>
        <taxon>Saccharolobus</taxon>
    </lineage>
</organism>
<dbReference type="KEGG" id="scas:SACC_15220"/>
<dbReference type="Pfam" id="PF13551">
    <property type="entry name" value="HTH_29"/>
    <property type="match status" value="1"/>
</dbReference>
<keyword evidence="2" id="KW-1185">Reference proteome</keyword>
<evidence type="ECO:0000313" key="2">
    <source>
        <dbReference type="Proteomes" id="UP001319921"/>
    </source>
</evidence>
<dbReference type="Gene3D" id="1.10.1660.10">
    <property type="match status" value="1"/>
</dbReference>
<sequence>MSVLRTLKRKIISKKPKGLNETRAILLHLEGMKISEIAKILQVHPSTVYRWVKEFEKEGEKCLFYKQRKGREKKINEREISIQELQGKTIWEAKT</sequence>
<dbReference type="SUPFAM" id="SSF46689">
    <property type="entry name" value="Homeodomain-like"/>
    <property type="match status" value="1"/>
</dbReference>
<reference evidence="1 2" key="1">
    <citation type="journal article" date="2022" name="Microbiol. Resour. Announc.">
        <title>Complete Genome Sequence of the Hyperthermophilic and Acidophilic Archaeon Saccharolobus caldissimus Strain HS-3T.</title>
        <authorList>
            <person name="Sakai H.D."/>
            <person name="Kurosawa N."/>
        </authorList>
    </citation>
    <scope>NUCLEOTIDE SEQUENCE [LARGE SCALE GENOMIC DNA]</scope>
    <source>
        <strain evidence="1 2">JCM32116</strain>
    </source>
</reference>
<dbReference type="EMBL" id="AP025226">
    <property type="protein sequence ID" value="BDB98505.1"/>
    <property type="molecule type" value="Genomic_DNA"/>
</dbReference>
<name>A0AAQ4CRS4_9CREN</name>
<dbReference type="Proteomes" id="UP001319921">
    <property type="component" value="Chromosome"/>
</dbReference>
<proteinExistence type="predicted"/>
<accession>A0AAQ4CRS4</accession>
<dbReference type="AlphaFoldDB" id="A0AAQ4CRS4"/>
<dbReference type="InterPro" id="IPR009057">
    <property type="entry name" value="Homeodomain-like_sf"/>
</dbReference>